<feature type="domain" description="DprA winged helix" evidence="3">
    <location>
        <begin position="304"/>
        <end position="357"/>
    </location>
</feature>
<dbReference type="Pfam" id="PF17782">
    <property type="entry name" value="WHD_DprA"/>
    <property type="match status" value="1"/>
</dbReference>
<dbReference type="InterPro" id="IPR057666">
    <property type="entry name" value="DrpA_SLOG"/>
</dbReference>
<dbReference type="InterPro" id="IPR003488">
    <property type="entry name" value="DprA"/>
</dbReference>
<dbReference type="InterPro" id="IPR041614">
    <property type="entry name" value="DprA_WH"/>
</dbReference>
<dbReference type="NCBIfam" id="TIGR00732">
    <property type="entry name" value="dprA"/>
    <property type="match status" value="1"/>
</dbReference>
<sequence length="363" mass="40388">MFSEEIRCLLALNSIKDLGPVLIKRLLLKFSSAKQIFDAELLELASVEGIGRERAKNIKNFYEWERVDKILKLCEKREIKIFSYYDAHYPELLKEIYDPPAILFCRGEIKPEDHRGFAVVGSRRPTEYGRIVTERIASELASCGITIVSGLARGIDSLAHNSAISSGGRTIAVLGSGVSFIYPPENRALAEKIIKNGAILSEFLPDEGPRKENFPRRNRIISGISVGTLLTEATINSGALITASFALEQGREVFAIPGNITSKNSEGTNFLIQNGAKLVREVKDILEEIGHFIPSLKELNKIKPTVEVDDDEKAILNILDEKAGTDEIVLKTGMDITKILNILLRLEIKGLIIKTEGRYVRRL</sequence>
<proteinExistence type="inferred from homology"/>
<accession>A0A7C4EMM4</accession>
<organism evidence="4">
    <name type="scientific">Thermodesulfovibrio aggregans</name>
    <dbReference type="NCBI Taxonomy" id="86166"/>
    <lineage>
        <taxon>Bacteria</taxon>
        <taxon>Pseudomonadati</taxon>
        <taxon>Nitrospirota</taxon>
        <taxon>Thermodesulfovibrionia</taxon>
        <taxon>Thermodesulfovibrionales</taxon>
        <taxon>Thermodesulfovibrionaceae</taxon>
        <taxon>Thermodesulfovibrio</taxon>
    </lineage>
</organism>
<feature type="domain" description="Smf/DprA SLOG" evidence="2">
    <location>
        <begin position="81"/>
        <end position="289"/>
    </location>
</feature>
<comment type="similarity">
    <text evidence="1">Belongs to the DprA/Smf family.</text>
</comment>
<dbReference type="Pfam" id="PF14520">
    <property type="entry name" value="HHH_5"/>
    <property type="match status" value="1"/>
</dbReference>
<protein>
    <submittedName>
        <fullName evidence="4">DNA-protecting protein DprA</fullName>
    </submittedName>
</protein>
<dbReference type="AlphaFoldDB" id="A0A7C4EMM4"/>
<dbReference type="EMBL" id="DTHO01000052">
    <property type="protein sequence ID" value="HGG99727.1"/>
    <property type="molecule type" value="Genomic_DNA"/>
</dbReference>
<dbReference type="Gene3D" id="1.10.10.10">
    <property type="entry name" value="Winged helix-like DNA-binding domain superfamily/Winged helix DNA-binding domain"/>
    <property type="match status" value="1"/>
</dbReference>
<dbReference type="InterPro" id="IPR010994">
    <property type="entry name" value="RuvA_2-like"/>
</dbReference>
<comment type="caution">
    <text evidence="4">The sequence shown here is derived from an EMBL/GenBank/DDBJ whole genome shotgun (WGS) entry which is preliminary data.</text>
</comment>
<dbReference type="PANTHER" id="PTHR43022">
    <property type="entry name" value="PROTEIN SMF"/>
    <property type="match status" value="1"/>
</dbReference>
<dbReference type="Pfam" id="PF02481">
    <property type="entry name" value="DNA_processg_A"/>
    <property type="match status" value="1"/>
</dbReference>
<evidence type="ECO:0000256" key="1">
    <source>
        <dbReference type="ARBA" id="ARBA00006525"/>
    </source>
</evidence>
<evidence type="ECO:0000313" key="4">
    <source>
        <dbReference type="EMBL" id="HGG99727.1"/>
    </source>
</evidence>
<reference evidence="4" key="1">
    <citation type="journal article" date="2020" name="mSystems">
        <title>Genome- and Community-Level Interaction Insights into Carbon Utilization and Element Cycling Functions of Hydrothermarchaeota in Hydrothermal Sediment.</title>
        <authorList>
            <person name="Zhou Z."/>
            <person name="Liu Y."/>
            <person name="Xu W."/>
            <person name="Pan J."/>
            <person name="Luo Z.H."/>
            <person name="Li M."/>
        </authorList>
    </citation>
    <scope>NUCLEOTIDE SEQUENCE [LARGE SCALE GENOMIC DNA]</scope>
    <source>
        <strain evidence="4">SpSt-788</strain>
    </source>
</reference>
<dbReference type="GO" id="GO:0009294">
    <property type="term" value="P:DNA-mediated transformation"/>
    <property type="evidence" value="ECO:0007669"/>
    <property type="project" value="InterPro"/>
</dbReference>
<dbReference type="SUPFAM" id="SSF47781">
    <property type="entry name" value="RuvA domain 2-like"/>
    <property type="match status" value="1"/>
</dbReference>
<gene>
    <name evidence="4" type="primary">dprA</name>
    <name evidence="4" type="ORF">ENV75_04685</name>
</gene>
<evidence type="ECO:0000259" key="2">
    <source>
        <dbReference type="Pfam" id="PF02481"/>
    </source>
</evidence>
<dbReference type="PANTHER" id="PTHR43022:SF1">
    <property type="entry name" value="PROTEIN SMF"/>
    <property type="match status" value="1"/>
</dbReference>
<name>A0A7C4EMM4_9BACT</name>
<dbReference type="Gene3D" id="3.40.50.450">
    <property type="match status" value="1"/>
</dbReference>
<dbReference type="SUPFAM" id="SSF102405">
    <property type="entry name" value="MCP/YpsA-like"/>
    <property type="match status" value="1"/>
</dbReference>
<evidence type="ECO:0000259" key="3">
    <source>
        <dbReference type="Pfam" id="PF17782"/>
    </source>
</evidence>
<dbReference type="InterPro" id="IPR036388">
    <property type="entry name" value="WH-like_DNA-bd_sf"/>
</dbReference>